<evidence type="ECO:0000313" key="2">
    <source>
        <dbReference type="EMBL" id="NYD53380.1"/>
    </source>
</evidence>
<keyword evidence="3" id="KW-1185">Reference proteome</keyword>
<gene>
    <name evidence="2" type="ORF">BKA02_000435</name>
</gene>
<feature type="domain" description="DUF4032" evidence="1">
    <location>
        <begin position="232"/>
        <end position="393"/>
    </location>
</feature>
<reference evidence="2 3" key="1">
    <citation type="submission" date="2020-07" db="EMBL/GenBank/DDBJ databases">
        <title>Sequencing the genomes of 1000 actinobacteria strains.</title>
        <authorList>
            <person name="Klenk H.-P."/>
        </authorList>
    </citation>
    <scope>NUCLEOTIDE SEQUENCE [LARGE SCALE GENOMIC DNA]</scope>
    <source>
        <strain evidence="2 3">DSM 22185</strain>
    </source>
</reference>
<evidence type="ECO:0000259" key="1">
    <source>
        <dbReference type="Pfam" id="PF13224"/>
    </source>
</evidence>
<dbReference type="Proteomes" id="UP000552045">
    <property type="component" value="Unassembled WGS sequence"/>
</dbReference>
<protein>
    <recommendedName>
        <fullName evidence="1">DUF4032 domain-containing protein</fullName>
    </recommendedName>
</protein>
<dbReference type="RefSeq" id="WP_179430859.1">
    <property type="nucleotide sequence ID" value="NZ_BAABLC010000005.1"/>
</dbReference>
<dbReference type="Pfam" id="PF13224">
    <property type="entry name" value="DUF4032"/>
    <property type="match status" value="1"/>
</dbReference>
<accession>A0A7Y9JLJ1</accession>
<organism evidence="2 3">
    <name type="scientific">Microbacterium pseudoresistens</name>
    <dbReference type="NCBI Taxonomy" id="640634"/>
    <lineage>
        <taxon>Bacteria</taxon>
        <taxon>Bacillati</taxon>
        <taxon>Actinomycetota</taxon>
        <taxon>Actinomycetes</taxon>
        <taxon>Micrococcales</taxon>
        <taxon>Microbacteriaceae</taxon>
        <taxon>Microbacterium</taxon>
    </lineage>
</organism>
<dbReference type="SUPFAM" id="SSF56112">
    <property type="entry name" value="Protein kinase-like (PK-like)"/>
    <property type="match status" value="1"/>
</dbReference>
<dbReference type="InterPro" id="IPR025111">
    <property type="entry name" value="DUF4032"/>
</dbReference>
<dbReference type="EMBL" id="JACCBH010000001">
    <property type="protein sequence ID" value="NYD53380.1"/>
    <property type="molecule type" value="Genomic_DNA"/>
</dbReference>
<evidence type="ECO:0000313" key="3">
    <source>
        <dbReference type="Proteomes" id="UP000552045"/>
    </source>
</evidence>
<sequence>MSDALRITASAVDPGLLELPWDRPLAKWPSRTIVSLPKGLSRHLVRFADLSGRVVAVKETTAEMARREYEMLGNLARLDVPCVSRVAVIAGRHDRDGAPLPAALVTAHLKFSMPYRALFTRVLRPDTATRLVDALALLLVRLHNVGFFWGDVSLSNALFRRDAGAFAAYLVDAETGELHEKGLTDGQRGHDLDVARTNIAGEIMDLAAGGRLEHGVDAVAIADGIVSSYRALWAALTEHESFAAGETWRITERVERLNALGFDIGEMSIQATDDGTRVQIEPKVVDAGHHQRRLIRLTGLDVEENQARRLLNDLDEFRARSAKEWTDEEMYAHEWLTRVFEPVVRAIPYDLRAKLEPAEVFHQVLEHRWYMSQARGSAVPLAEVLTSYINDVLRHRRDEATIMGSPTDTMSLPVVTGAVPVGDDTGVIDWRDLV</sequence>
<dbReference type="InterPro" id="IPR011009">
    <property type="entry name" value="Kinase-like_dom_sf"/>
</dbReference>
<proteinExistence type="predicted"/>
<dbReference type="AlphaFoldDB" id="A0A7Y9JLJ1"/>
<comment type="caution">
    <text evidence="2">The sequence shown here is derived from an EMBL/GenBank/DDBJ whole genome shotgun (WGS) entry which is preliminary data.</text>
</comment>
<name>A0A7Y9JLJ1_9MICO</name>